<keyword evidence="6" id="KW-0862">Zinc</keyword>
<dbReference type="Pfam" id="PF00098">
    <property type="entry name" value="zf-CCHC"/>
    <property type="match status" value="1"/>
</dbReference>
<dbReference type="InterPro" id="IPR021109">
    <property type="entry name" value="Peptidase_aspartic_dom_sf"/>
</dbReference>
<dbReference type="InterPro" id="IPR050951">
    <property type="entry name" value="Retrovirus_Pol_polyprotein"/>
</dbReference>
<evidence type="ECO:0000256" key="1">
    <source>
        <dbReference type="ARBA" id="ARBA00022679"/>
    </source>
</evidence>
<evidence type="ECO:0000313" key="10">
    <source>
        <dbReference type="RefSeq" id="XP_028040247.1"/>
    </source>
</evidence>
<dbReference type="PROSITE" id="PS00141">
    <property type="entry name" value="ASP_PROTEASE"/>
    <property type="match status" value="1"/>
</dbReference>
<accession>A0A6J2KH42</accession>
<keyword evidence="1" id="KW-0808">Transferase</keyword>
<dbReference type="SUPFAM" id="SSF57756">
    <property type="entry name" value="Retrovirus zinc finger-like domains"/>
    <property type="match status" value="1"/>
</dbReference>
<evidence type="ECO:0000256" key="5">
    <source>
        <dbReference type="ARBA" id="ARBA00022918"/>
    </source>
</evidence>
<dbReference type="PANTHER" id="PTHR37984:SF5">
    <property type="entry name" value="PROTEIN NYNRIN-LIKE"/>
    <property type="match status" value="1"/>
</dbReference>
<dbReference type="GO" id="GO:0003676">
    <property type="term" value="F:nucleic acid binding"/>
    <property type="evidence" value="ECO:0007669"/>
    <property type="project" value="InterPro"/>
</dbReference>
<keyword evidence="7" id="KW-0175">Coiled coil</keyword>
<evidence type="ECO:0000259" key="8">
    <source>
        <dbReference type="PROSITE" id="PS50158"/>
    </source>
</evidence>
<reference evidence="10" key="1">
    <citation type="submission" date="2025-08" db="UniProtKB">
        <authorList>
            <consortium name="RefSeq"/>
        </authorList>
    </citation>
    <scope>IDENTIFICATION</scope>
    <source>
        <tissue evidence="10">Silk gland</tissue>
    </source>
</reference>
<evidence type="ECO:0000256" key="2">
    <source>
        <dbReference type="ARBA" id="ARBA00022695"/>
    </source>
</evidence>
<keyword evidence="4" id="KW-0255">Endonuclease</keyword>
<dbReference type="GO" id="GO:0004519">
    <property type="term" value="F:endonuclease activity"/>
    <property type="evidence" value="ECO:0007669"/>
    <property type="project" value="UniProtKB-KW"/>
</dbReference>
<dbReference type="Gene3D" id="4.10.60.10">
    <property type="entry name" value="Zinc finger, CCHC-type"/>
    <property type="match status" value="1"/>
</dbReference>
<dbReference type="InterPro" id="IPR036397">
    <property type="entry name" value="RNaseH_sf"/>
</dbReference>
<dbReference type="OrthoDB" id="3863715at2759"/>
<dbReference type="CDD" id="cd00303">
    <property type="entry name" value="retropepsin_like"/>
    <property type="match status" value="1"/>
</dbReference>
<keyword evidence="6" id="KW-0863">Zinc-finger</keyword>
<dbReference type="SMART" id="SM00343">
    <property type="entry name" value="ZnF_C2HC"/>
    <property type="match status" value="2"/>
</dbReference>
<protein>
    <submittedName>
        <fullName evidence="10">Uncharacterized protein LOC114250529 isoform X2</fullName>
    </submittedName>
</protein>
<dbReference type="GO" id="GO:0006508">
    <property type="term" value="P:proteolysis"/>
    <property type="evidence" value="ECO:0007669"/>
    <property type="project" value="InterPro"/>
</dbReference>
<dbReference type="Proteomes" id="UP000504629">
    <property type="component" value="Unplaced"/>
</dbReference>
<feature type="coiled-coil region" evidence="7">
    <location>
        <begin position="589"/>
        <end position="616"/>
    </location>
</feature>
<dbReference type="RefSeq" id="XP_028040247.1">
    <property type="nucleotide sequence ID" value="XM_028184446.1"/>
</dbReference>
<keyword evidence="3" id="KW-0540">Nuclease</keyword>
<dbReference type="PANTHER" id="PTHR37984">
    <property type="entry name" value="PROTEIN CBG26694"/>
    <property type="match status" value="1"/>
</dbReference>
<dbReference type="GeneID" id="114250529"/>
<dbReference type="GO" id="GO:0008270">
    <property type="term" value="F:zinc ion binding"/>
    <property type="evidence" value="ECO:0007669"/>
    <property type="project" value="UniProtKB-KW"/>
</dbReference>
<dbReference type="PROSITE" id="PS50158">
    <property type="entry name" value="ZF_CCHC"/>
    <property type="match status" value="1"/>
</dbReference>
<dbReference type="InterPro" id="IPR012337">
    <property type="entry name" value="RNaseH-like_sf"/>
</dbReference>
<dbReference type="Gene3D" id="3.30.420.10">
    <property type="entry name" value="Ribonuclease H-like superfamily/Ribonuclease H"/>
    <property type="match status" value="1"/>
</dbReference>
<dbReference type="GO" id="GO:0003964">
    <property type="term" value="F:RNA-directed DNA polymerase activity"/>
    <property type="evidence" value="ECO:0007669"/>
    <property type="project" value="UniProtKB-KW"/>
</dbReference>
<dbReference type="GO" id="GO:0004190">
    <property type="term" value="F:aspartic-type endopeptidase activity"/>
    <property type="evidence" value="ECO:0007669"/>
    <property type="project" value="InterPro"/>
</dbReference>
<evidence type="ECO:0000256" key="4">
    <source>
        <dbReference type="ARBA" id="ARBA00022759"/>
    </source>
</evidence>
<dbReference type="Pfam" id="PF13650">
    <property type="entry name" value="Asp_protease_2"/>
    <property type="match status" value="1"/>
</dbReference>
<dbReference type="InterPro" id="IPR036875">
    <property type="entry name" value="Znf_CCHC_sf"/>
</dbReference>
<gene>
    <name evidence="10" type="primary">LOC114250529</name>
</gene>
<keyword evidence="4" id="KW-0378">Hydrolase</keyword>
<dbReference type="InterPro" id="IPR001878">
    <property type="entry name" value="Znf_CCHC"/>
</dbReference>
<evidence type="ECO:0000313" key="9">
    <source>
        <dbReference type="Proteomes" id="UP000504629"/>
    </source>
</evidence>
<dbReference type="SUPFAM" id="SSF53098">
    <property type="entry name" value="Ribonuclease H-like"/>
    <property type="match status" value="1"/>
</dbReference>
<keyword evidence="6" id="KW-0479">Metal-binding</keyword>
<evidence type="ECO:0000256" key="3">
    <source>
        <dbReference type="ARBA" id="ARBA00022722"/>
    </source>
</evidence>
<dbReference type="SUPFAM" id="SSF50630">
    <property type="entry name" value="Acid proteases"/>
    <property type="match status" value="1"/>
</dbReference>
<keyword evidence="2" id="KW-0548">Nucleotidyltransferase</keyword>
<sequence>MAESKNDDSKNLFYTMDAVPKFTGDDITYSSAKWTQDLDDNADIFGWSQQQKLIIARRCLAGTAELWLKSEKTFRSYEELKVALMKEFPEVINSKQMHETMSRRKKQPNESFYQYMLVMKELGKRAKFPDYVAIQYIIDGISDYESNKLLFYGVTSYSVLKEKLVLYESFKEKSKKSVDTMRRGQRDTAVMPRQVHRCYNCGERGHLSSSCRRGIKCFKCNGFGHKGTECRASQGMEAKKASNNYYGGGDEQDRRSMFVRQQEDDEKNENELYEREQCDLKEQVSDMPNFSCQQLNHIVSSNLLNVNKRDSINMSVKSVKVGNYVTNCLIDTGSDLNLITFDLFTKLKCEYIPEKMLLTGLGSSKVYSIGKFDTDLTIDSHRYSINLYIVPTGGIPYDVILGQQFLVNTITVIDKGLVEVRPPCYDISYQNAICLSSSSNDQCTAVREIIDSYTPLKTKDAPIRLKIVLKDDVPVSQRPRRLAITEEQLVKQHVDALSRNILFTTGIPRGNGQVERMNSIIISALTKMCIEEPGHWYKYTSKLQQVINSTYQRAICTTPFELLTGVKLKLKEDLSILEYLEEENRLQFMNRREEARREAKAQILRMQEENRKTYNKRRKVGEMYKVGDLVAIQRTQFGNALKLKPKFYGPYRITREMGKGRYEVEKIDRSKDGPVRTTSALDFMKRWP</sequence>
<name>A0A6J2KH42_BOMMA</name>
<organism evidence="9 10">
    <name type="scientific">Bombyx mandarina</name>
    <name type="common">Wild silk moth</name>
    <name type="synonym">Wild silkworm</name>
    <dbReference type="NCBI Taxonomy" id="7092"/>
    <lineage>
        <taxon>Eukaryota</taxon>
        <taxon>Metazoa</taxon>
        <taxon>Ecdysozoa</taxon>
        <taxon>Arthropoda</taxon>
        <taxon>Hexapoda</taxon>
        <taxon>Insecta</taxon>
        <taxon>Pterygota</taxon>
        <taxon>Neoptera</taxon>
        <taxon>Endopterygota</taxon>
        <taxon>Lepidoptera</taxon>
        <taxon>Glossata</taxon>
        <taxon>Ditrysia</taxon>
        <taxon>Bombycoidea</taxon>
        <taxon>Bombycidae</taxon>
        <taxon>Bombycinae</taxon>
        <taxon>Bombyx</taxon>
    </lineage>
</organism>
<dbReference type="AlphaFoldDB" id="A0A6J2KH42"/>
<feature type="domain" description="CCHC-type" evidence="8">
    <location>
        <begin position="197"/>
        <end position="213"/>
    </location>
</feature>
<proteinExistence type="predicted"/>
<dbReference type="InterPro" id="IPR001969">
    <property type="entry name" value="Aspartic_peptidase_AS"/>
</dbReference>
<evidence type="ECO:0000256" key="7">
    <source>
        <dbReference type="SAM" id="Coils"/>
    </source>
</evidence>
<evidence type="ECO:0000256" key="6">
    <source>
        <dbReference type="PROSITE-ProRule" id="PRU00047"/>
    </source>
</evidence>
<keyword evidence="5" id="KW-0695">RNA-directed DNA polymerase</keyword>
<dbReference type="Gene3D" id="2.40.70.10">
    <property type="entry name" value="Acid Proteases"/>
    <property type="match status" value="1"/>
</dbReference>
<keyword evidence="9" id="KW-1185">Reference proteome</keyword>